<dbReference type="InterPro" id="IPR012340">
    <property type="entry name" value="NA-bd_OB-fold"/>
</dbReference>
<dbReference type="PANTHER" id="PTHR43875">
    <property type="entry name" value="MALTODEXTRIN IMPORT ATP-BINDING PROTEIN MSMX"/>
    <property type="match status" value="1"/>
</dbReference>
<evidence type="ECO:0000259" key="4">
    <source>
        <dbReference type="PROSITE" id="PS50893"/>
    </source>
</evidence>
<keyword evidence="5" id="KW-0547">Nucleotide-binding</keyword>
<reference evidence="5 6" key="1">
    <citation type="submission" date="2020-08" db="EMBL/GenBank/DDBJ databases">
        <title>Oceanospirillum sp. nov. isolated from marine sediment.</title>
        <authorList>
            <person name="Ji X."/>
        </authorList>
    </citation>
    <scope>NUCLEOTIDE SEQUENCE [LARGE SCALE GENOMIC DNA]</scope>
    <source>
        <strain evidence="5 6">D5</strain>
    </source>
</reference>
<accession>A0A839IL23</accession>
<evidence type="ECO:0000256" key="1">
    <source>
        <dbReference type="ARBA" id="ARBA00022448"/>
    </source>
</evidence>
<dbReference type="GO" id="GO:0055052">
    <property type="term" value="C:ATP-binding cassette (ABC) transporter complex, substrate-binding subunit-containing"/>
    <property type="evidence" value="ECO:0007669"/>
    <property type="project" value="TreeGrafter"/>
</dbReference>
<dbReference type="Proteomes" id="UP000565262">
    <property type="component" value="Unassembled WGS sequence"/>
</dbReference>
<dbReference type="GO" id="GO:0016887">
    <property type="term" value="F:ATP hydrolysis activity"/>
    <property type="evidence" value="ECO:0007669"/>
    <property type="project" value="InterPro"/>
</dbReference>
<dbReference type="GO" id="GO:0005524">
    <property type="term" value="F:ATP binding"/>
    <property type="evidence" value="ECO:0007669"/>
    <property type="project" value="UniProtKB-KW"/>
</dbReference>
<keyword evidence="2" id="KW-1003">Cell membrane</keyword>
<dbReference type="RefSeq" id="WP_182806973.1">
    <property type="nucleotide sequence ID" value="NZ_JACJFM010000001.1"/>
</dbReference>
<comment type="caution">
    <text evidence="5">The sequence shown here is derived from an EMBL/GenBank/DDBJ whole genome shotgun (WGS) entry which is preliminary data.</text>
</comment>
<keyword evidence="1" id="KW-0813">Transport</keyword>
<evidence type="ECO:0000313" key="6">
    <source>
        <dbReference type="Proteomes" id="UP000565262"/>
    </source>
</evidence>
<dbReference type="InterPro" id="IPR008995">
    <property type="entry name" value="Mo/tungstate-bd_C_term_dom"/>
</dbReference>
<keyword evidence="6" id="KW-1185">Reference proteome</keyword>
<dbReference type="GO" id="GO:0015408">
    <property type="term" value="F:ABC-type ferric iron transporter activity"/>
    <property type="evidence" value="ECO:0007669"/>
    <property type="project" value="InterPro"/>
</dbReference>
<keyword evidence="5" id="KW-0067">ATP-binding</keyword>
<organism evidence="5 6">
    <name type="scientific">Oceanospirillum sediminis</name>
    <dbReference type="NCBI Taxonomy" id="2760088"/>
    <lineage>
        <taxon>Bacteria</taxon>
        <taxon>Pseudomonadati</taxon>
        <taxon>Pseudomonadota</taxon>
        <taxon>Gammaproteobacteria</taxon>
        <taxon>Oceanospirillales</taxon>
        <taxon>Oceanospirillaceae</taxon>
        <taxon>Oceanospirillum</taxon>
    </lineage>
</organism>
<dbReference type="PANTHER" id="PTHR43875:SF1">
    <property type="entry name" value="OSMOPROTECTIVE COMPOUNDS UPTAKE ATP-BINDING PROTEIN GGTA"/>
    <property type="match status" value="1"/>
</dbReference>
<dbReference type="PROSITE" id="PS50893">
    <property type="entry name" value="ABC_TRANSPORTER_2"/>
    <property type="match status" value="1"/>
</dbReference>
<protein>
    <submittedName>
        <fullName evidence="5">ABC transporter ATP-binding protein</fullName>
    </submittedName>
</protein>
<feature type="domain" description="ABC transporter" evidence="4">
    <location>
        <begin position="3"/>
        <end position="233"/>
    </location>
</feature>
<dbReference type="Gene3D" id="2.40.50.100">
    <property type="match status" value="1"/>
</dbReference>
<dbReference type="Gene3D" id="3.40.50.300">
    <property type="entry name" value="P-loop containing nucleotide triphosphate hydrolases"/>
    <property type="match status" value="1"/>
</dbReference>
<dbReference type="InterPro" id="IPR003439">
    <property type="entry name" value="ABC_transporter-like_ATP-bd"/>
</dbReference>
<dbReference type="AlphaFoldDB" id="A0A839IL23"/>
<evidence type="ECO:0000256" key="3">
    <source>
        <dbReference type="ARBA" id="ARBA00023136"/>
    </source>
</evidence>
<keyword evidence="3" id="KW-0472">Membrane</keyword>
<dbReference type="InterPro" id="IPR047641">
    <property type="entry name" value="ABC_transpr_MalK/UgpC-like"/>
</dbReference>
<dbReference type="EMBL" id="JACJFM010000001">
    <property type="protein sequence ID" value="MBB1485199.1"/>
    <property type="molecule type" value="Genomic_DNA"/>
</dbReference>
<name>A0A839IL23_9GAMM</name>
<dbReference type="Gene3D" id="2.40.50.140">
    <property type="entry name" value="Nucleic acid-binding proteins"/>
    <property type="match status" value="1"/>
</dbReference>
<proteinExistence type="predicted"/>
<evidence type="ECO:0000256" key="2">
    <source>
        <dbReference type="ARBA" id="ARBA00022475"/>
    </source>
</evidence>
<dbReference type="InterPro" id="IPR015853">
    <property type="entry name" value="ABC_transpr_FbpC"/>
</dbReference>
<evidence type="ECO:0000313" key="5">
    <source>
        <dbReference type="EMBL" id="MBB1485199.1"/>
    </source>
</evidence>
<dbReference type="InterPro" id="IPR027417">
    <property type="entry name" value="P-loop_NTPase"/>
</dbReference>
<dbReference type="CDD" id="cd03259">
    <property type="entry name" value="ABC_Carb_Solutes_like"/>
    <property type="match status" value="1"/>
</dbReference>
<dbReference type="SUPFAM" id="SSF50331">
    <property type="entry name" value="MOP-like"/>
    <property type="match status" value="1"/>
</dbReference>
<dbReference type="SUPFAM" id="SSF52540">
    <property type="entry name" value="P-loop containing nucleoside triphosphate hydrolases"/>
    <property type="match status" value="1"/>
</dbReference>
<gene>
    <name evidence="5" type="ORF">H4O21_01010</name>
</gene>
<dbReference type="Pfam" id="PF00005">
    <property type="entry name" value="ABC_tran"/>
    <property type="match status" value="1"/>
</dbReference>
<sequence length="371" mass="41421">MSLTLQNVTRIVDGECHIDNACLTLEPGSFNVLLGRTLAGKTSLMRLMAGLDKPTEGQVLMNGVDVTGVPVQQRNISMVYQQFINYPNWTVYENIASPLRLAKVAEGEIRKRVHETAEMLHIDPFLERRPLELSGGQQQRTAMARALVKDASLILFDEPLVNLDYKLREELRQEIRELLKARNSIAVYASTEPNEALALGGVTTLLHEGKVIQSGPSSEVYRYPVNIDAAELFSEPPINLIRGTVSETEVTFDSTVHFPLNQDIRGLKPGEYFFGVRPSHIGLVPHNDDDLEVSVLVELAEISGSETFMHVKNNHFNLVLQLSGVHEYHTDTPIKVYLPTHKLFVFDLDGRMLQAPGRLYQGDAAMEVTHG</sequence>